<comment type="pathway">
    <text evidence="7">Protein modification; lipoprotein biosynthesis (diacylglyceryl transfer).</text>
</comment>
<evidence type="ECO:0000256" key="4">
    <source>
        <dbReference type="ARBA" id="ARBA00022692"/>
    </source>
</evidence>
<dbReference type="GO" id="GO:0008961">
    <property type="term" value="F:phosphatidylglycerol-prolipoprotein diacylglyceryl transferase activity"/>
    <property type="evidence" value="ECO:0007669"/>
    <property type="project" value="UniProtKB-UniRule"/>
</dbReference>
<dbReference type="PANTHER" id="PTHR30589:SF0">
    <property type="entry name" value="PHOSPHATIDYLGLYCEROL--PROLIPOPROTEIN DIACYLGLYCERYL TRANSFERASE"/>
    <property type="match status" value="1"/>
</dbReference>
<evidence type="ECO:0000256" key="5">
    <source>
        <dbReference type="ARBA" id="ARBA00022989"/>
    </source>
</evidence>
<gene>
    <name evidence="7 8" type="primary">lgt</name>
    <name evidence="8" type="ORF">CVU83_00415</name>
</gene>
<feature type="transmembrane region" description="Helical" evidence="7">
    <location>
        <begin position="180"/>
        <end position="198"/>
    </location>
</feature>
<reference evidence="8 9" key="1">
    <citation type="journal article" date="2017" name="ISME J.">
        <title>Potential for microbial H2 and metal transformations associated with novel bacteria and archaea in deep terrestrial subsurface sediments.</title>
        <authorList>
            <person name="Hernsdorf A.W."/>
            <person name="Amano Y."/>
            <person name="Miyakawa K."/>
            <person name="Ise K."/>
            <person name="Suzuki Y."/>
            <person name="Anantharaman K."/>
            <person name="Probst A."/>
            <person name="Burstein D."/>
            <person name="Thomas B.C."/>
            <person name="Banfield J.F."/>
        </authorList>
    </citation>
    <scope>NUCLEOTIDE SEQUENCE [LARGE SCALE GENOMIC DNA]</scope>
    <source>
        <strain evidence="8">HGW-Falkowbacteria-2</strain>
    </source>
</reference>
<dbReference type="UniPathway" id="UPA00664"/>
<accession>A0A2N2E3N4</accession>
<feature type="transmembrane region" description="Helical" evidence="7">
    <location>
        <begin position="242"/>
        <end position="261"/>
    </location>
</feature>
<keyword evidence="4 7" id="KW-0812">Transmembrane</keyword>
<dbReference type="InterPro" id="IPR001640">
    <property type="entry name" value="Lgt"/>
</dbReference>
<keyword evidence="6 7" id="KW-0472">Membrane</keyword>
<evidence type="ECO:0000313" key="9">
    <source>
        <dbReference type="Proteomes" id="UP000233325"/>
    </source>
</evidence>
<evidence type="ECO:0000256" key="2">
    <source>
        <dbReference type="ARBA" id="ARBA00022475"/>
    </source>
</evidence>
<dbReference type="PROSITE" id="PS01311">
    <property type="entry name" value="LGT"/>
    <property type="match status" value="1"/>
</dbReference>
<dbReference type="EMBL" id="PHAH01000003">
    <property type="protein sequence ID" value="PKM89272.1"/>
    <property type="molecule type" value="Genomic_DNA"/>
</dbReference>
<organism evidence="8 9">
    <name type="scientific">Candidatus Falkowbacteria bacterium HGW-Falkowbacteria-2</name>
    <dbReference type="NCBI Taxonomy" id="2013769"/>
    <lineage>
        <taxon>Bacteria</taxon>
        <taxon>Candidatus Falkowiibacteriota</taxon>
    </lineage>
</organism>
<dbReference type="HAMAP" id="MF_01147">
    <property type="entry name" value="Lgt"/>
    <property type="match status" value="1"/>
</dbReference>
<comment type="catalytic activity">
    <reaction evidence="7">
        <text>L-cysteinyl-[prolipoprotein] + a 1,2-diacyl-sn-glycero-3-phospho-(1'-sn-glycerol) = an S-1,2-diacyl-sn-glyceryl-L-cysteinyl-[prolipoprotein] + sn-glycerol 1-phosphate + H(+)</text>
        <dbReference type="Rhea" id="RHEA:56712"/>
        <dbReference type="Rhea" id="RHEA-COMP:14679"/>
        <dbReference type="Rhea" id="RHEA-COMP:14680"/>
        <dbReference type="ChEBI" id="CHEBI:15378"/>
        <dbReference type="ChEBI" id="CHEBI:29950"/>
        <dbReference type="ChEBI" id="CHEBI:57685"/>
        <dbReference type="ChEBI" id="CHEBI:64716"/>
        <dbReference type="ChEBI" id="CHEBI:140658"/>
        <dbReference type="EC" id="2.5.1.145"/>
    </reaction>
</comment>
<evidence type="ECO:0000256" key="1">
    <source>
        <dbReference type="ARBA" id="ARBA00007150"/>
    </source>
</evidence>
<feature type="binding site" evidence="7">
    <location>
        <position position="139"/>
    </location>
    <ligand>
        <name>a 1,2-diacyl-sn-glycero-3-phospho-(1'-sn-glycerol)</name>
        <dbReference type="ChEBI" id="CHEBI:64716"/>
    </ligand>
</feature>
<dbReference type="PANTHER" id="PTHR30589">
    <property type="entry name" value="PROLIPOPROTEIN DIACYLGLYCERYL TRANSFERASE"/>
    <property type="match status" value="1"/>
</dbReference>
<dbReference type="NCBIfam" id="TIGR00544">
    <property type="entry name" value="lgt"/>
    <property type="match status" value="1"/>
</dbReference>
<keyword evidence="2 7" id="KW-1003">Cell membrane</keyword>
<protein>
    <recommendedName>
        <fullName evidence="7">Phosphatidylglycerol--prolipoprotein diacylglyceryl transferase</fullName>
        <ecNumber evidence="7">2.5.1.145</ecNumber>
    </recommendedName>
</protein>
<name>A0A2N2E3N4_9BACT</name>
<dbReference type="Proteomes" id="UP000233325">
    <property type="component" value="Unassembled WGS sequence"/>
</dbReference>
<dbReference type="GO" id="GO:0005886">
    <property type="term" value="C:plasma membrane"/>
    <property type="evidence" value="ECO:0007669"/>
    <property type="project" value="UniProtKB-SubCell"/>
</dbReference>
<feature type="transmembrane region" description="Helical" evidence="7">
    <location>
        <begin position="57"/>
        <end position="76"/>
    </location>
</feature>
<comment type="function">
    <text evidence="7">Catalyzes the transfer of the diacylglyceryl group from phosphatidylglycerol to the sulfhydryl group of the N-terminal cysteine of a prolipoprotein, the first step in the formation of mature lipoproteins.</text>
</comment>
<dbReference type="GO" id="GO:0042158">
    <property type="term" value="P:lipoprotein biosynthetic process"/>
    <property type="evidence" value="ECO:0007669"/>
    <property type="project" value="UniProtKB-UniRule"/>
</dbReference>
<proteinExistence type="inferred from homology"/>
<feature type="transmembrane region" description="Helical" evidence="7">
    <location>
        <begin position="120"/>
        <end position="141"/>
    </location>
</feature>
<feature type="transmembrane region" description="Helical" evidence="7">
    <location>
        <begin position="210"/>
        <end position="230"/>
    </location>
</feature>
<dbReference type="Pfam" id="PF01790">
    <property type="entry name" value="LGT"/>
    <property type="match status" value="1"/>
</dbReference>
<comment type="subcellular location">
    <subcellularLocation>
        <location evidence="7">Cell membrane</location>
        <topology evidence="7">Multi-pass membrane protein</topology>
    </subcellularLocation>
</comment>
<sequence>MIYFLHNFIPDPILLSVGPINIRWYGLILAVAMAAAIVTSVYVARRHKIERDPILDLSIWVIIGGLLGARIYEIFLELPYYLTSPISMFKIWEGGLAIHGGIIGGALALYFFAKRYHYNALKLAAIITPGLALGQSLGRFANWFNQELFGLPTHLPWGIPIEITNRPNGFEQFQYFHPTFLYESVGSLILFFGLLYLINRLSDLNHKHQVLVVCAYLIGYSLLRFFLEFIKIDPTPILFGLRWPQIASLIFITIATTWLTTTLKTR</sequence>
<comment type="caution">
    <text evidence="8">The sequence shown here is derived from an EMBL/GenBank/DDBJ whole genome shotgun (WGS) entry which is preliminary data.</text>
</comment>
<evidence type="ECO:0000256" key="6">
    <source>
        <dbReference type="ARBA" id="ARBA00023136"/>
    </source>
</evidence>
<feature type="transmembrane region" description="Helical" evidence="7">
    <location>
        <begin position="96"/>
        <end position="113"/>
    </location>
</feature>
<evidence type="ECO:0000256" key="7">
    <source>
        <dbReference type="HAMAP-Rule" id="MF_01147"/>
    </source>
</evidence>
<keyword evidence="5 7" id="KW-1133">Transmembrane helix</keyword>
<feature type="transmembrane region" description="Helical" evidence="7">
    <location>
        <begin position="24"/>
        <end position="45"/>
    </location>
</feature>
<evidence type="ECO:0000256" key="3">
    <source>
        <dbReference type="ARBA" id="ARBA00022679"/>
    </source>
</evidence>
<keyword evidence="8" id="KW-0449">Lipoprotein</keyword>
<dbReference type="EC" id="2.5.1.145" evidence="7"/>
<keyword evidence="3 7" id="KW-0808">Transferase</keyword>
<comment type="similarity">
    <text evidence="1 7">Belongs to the Lgt family.</text>
</comment>
<evidence type="ECO:0000313" key="8">
    <source>
        <dbReference type="EMBL" id="PKM89272.1"/>
    </source>
</evidence>
<dbReference type="AlphaFoldDB" id="A0A2N2E3N4"/>